<keyword evidence="2" id="KW-1185">Reference proteome</keyword>
<reference evidence="1" key="1">
    <citation type="submission" date="2021-09" db="EMBL/GenBank/DDBJ databases">
        <title>Characterization of novel lytic phages infecting both antibiotic-resistant Uropathogenic and intestinal Escherichia coli.</title>
        <authorList>
            <person name="Vera J."/>
            <person name="Sanchez P."/>
            <person name="Silva C."/>
            <person name="Molina R."/>
        </authorList>
    </citation>
    <scope>NUCLEOTIDE SEQUENCE</scope>
</reference>
<dbReference type="RefSeq" id="YP_010844451.1">
    <property type="nucleotide sequence ID" value="NC_079176.1"/>
</dbReference>
<organism evidence="1 2">
    <name type="scientific">Escherichia phage MLP1</name>
    <dbReference type="NCBI Taxonomy" id="2875839"/>
    <lineage>
        <taxon>Viruses</taxon>
        <taxon>Duplodnaviria</taxon>
        <taxon>Heunggongvirae</taxon>
        <taxon>Uroviricota</taxon>
        <taxon>Caudoviricetes</taxon>
        <taxon>Chaseviridae</taxon>
        <taxon>Cleopatravirinae</taxon>
        <taxon>Carltongylesvirus</taxon>
        <taxon>Carltongylesvirus MLP1</taxon>
    </lineage>
</organism>
<protein>
    <submittedName>
        <fullName evidence="1">Uncharacterized protein</fullName>
    </submittedName>
</protein>
<evidence type="ECO:0000313" key="1">
    <source>
        <dbReference type="EMBL" id="UEN68364.1"/>
    </source>
</evidence>
<evidence type="ECO:0000313" key="2">
    <source>
        <dbReference type="Proteomes" id="UP000830970"/>
    </source>
</evidence>
<dbReference type="EMBL" id="OK148439">
    <property type="protein sequence ID" value="UEN68364.1"/>
    <property type="molecule type" value="Genomic_DNA"/>
</dbReference>
<accession>A0AAE9C586</accession>
<dbReference type="GeneID" id="80831592"/>
<dbReference type="Proteomes" id="UP000830970">
    <property type="component" value="Segment"/>
</dbReference>
<proteinExistence type="predicted"/>
<name>A0AAE9C586_9CAUD</name>
<dbReference type="KEGG" id="vg:80831592"/>
<sequence length="45" mass="5448">METSEHAWVEEQFRIIFLLHTWLLELCLAKDREFNDCHIITTLCV</sequence>